<evidence type="ECO:0000313" key="1">
    <source>
        <dbReference type="EMBL" id="REF00568.1"/>
    </source>
</evidence>
<accession>A0A3D9SYC0</accession>
<keyword evidence="2" id="KW-1185">Reference proteome</keyword>
<dbReference type="OrthoDB" id="3214245at2"/>
<reference evidence="1 2" key="1">
    <citation type="submission" date="2018-08" db="EMBL/GenBank/DDBJ databases">
        <title>Sequencing the genomes of 1000 actinobacteria strains.</title>
        <authorList>
            <person name="Klenk H.-P."/>
        </authorList>
    </citation>
    <scope>NUCLEOTIDE SEQUENCE [LARGE SCALE GENOMIC DNA]</scope>
    <source>
        <strain evidence="1 2">DSM 43927</strain>
    </source>
</reference>
<organism evidence="1 2">
    <name type="scientific">Thermomonospora umbrina</name>
    <dbReference type="NCBI Taxonomy" id="111806"/>
    <lineage>
        <taxon>Bacteria</taxon>
        <taxon>Bacillati</taxon>
        <taxon>Actinomycetota</taxon>
        <taxon>Actinomycetes</taxon>
        <taxon>Streptosporangiales</taxon>
        <taxon>Thermomonosporaceae</taxon>
        <taxon>Thermomonospora</taxon>
    </lineage>
</organism>
<sequence length="80" mass="8648">MALRFLCIDPGTNGGNCPAVFMDEETGDLLFQGWTETNEGTLTEASTHSPMAARESMVRLPARMKTMVLEALSAAGKDVR</sequence>
<dbReference type="EMBL" id="QTTT01000001">
    <property type="protein sequence ID" value="REF00568.1"/>
    <property type="molecule type" value="Genomic_DNA"/>
</dbReference>
<name>A0A3D9SYC0_9ACTN</name>
<protein>
    <submittedName>
        <fullName evidence="1">Uncharacterized protein</fullName>
    </submittedName>
</protein>
<dbReference type="RefSeq" id="WP_116025707.1">
    <property type="nucleotide sequence ID" value="NZ_QTTT01000001.1"/>
</dbReference>
<dbReference type="Proteomes" id="UP000256661">
    <property type="component" value="Unassembled WGS sequence"/>
</dbReference>
<gene>
    <name evidence="1" type="ORF">DFJ69_6118</name>
</gene>
<evidence type="ECO:0000313" key="2">
    <source>
        <dbReference type="Proteomes" id="UP000256661"/>
    </source>
</evidence>
<dbReference type="AlphaFoldDB" id="A0A3D9SYC0"/>
<comment type="caution">
    <text evidence="1">The sequence shown here is derived from an EMBL/GenBank/DDBJ whole genome shotgun (WGS) entry which is preliminary data.</text>
</comment>
<proteinExistence type="predicted"/>